<evidence type="ECO:0000256" key="6">
    <source>
        <dbReference type="ARBA" id="ARBA00022679"/>
    </source>
</evidence>
<dbReference type="InterPro" id="IPR001129">
    <property type="entry name" value="Membr-assoc_MAPEG"/>
</dbReference>
<dbReference type="EC" id="2.5.1.18" evidence="5"/>
<keyword evidence="6" id="KW-0808">Transferase</keyword>
<evidence type="ECO:0000256" key="15">
    <source>
        <dbReference type="ARBA" id="ARBA00039397"/>
    </source>
</evidence>
<reference evidence="18 19" key="1">
    <citation type="journal article" date="2021" name="Elife">
        <title>Chloroplast acquisition without the gene transfer in kleptoplastic sea slugs, Plakobranchus ocellatus.</title>
        <authorList>
            <person name="Maeda T."/>
            <person name="Takahashi S."/>
            <person name="Yoshida T."/>
            <person name="Shimamura S."/>
            <person name="Takaki Y."/>
            <person name="Nagai Y."/>
            <person name="Toyoda A."/>
            <person name="Suzuki Y."/>
            <person name="Arimoto A."/>
            <person name="Ishii H."/>
            <person name="Satoh N."/>
            <person name="Nishiyama T."/>
            <person name="Hasebe M."/>
            <person name="Maruyama T."/>
            <person name="Minagawa J."/>
            <person name="Obokata J."/>
            <person name="Shigenobu S."/>
        </authorList>
    </citation>
    <scope>NUCLEOTIDE SEQUENCE [LARGE SCALE GENOMIC DNA]</scope>
</reference>
<dbReference type="Gene3D" id="1.20.120.550">
    <property type="entry name" value="Membrane associated eicosanoid/glutathione metabolism-like domain"/>
    <property type="match status" value="1"/>
</dbReference>
<sequence length="152" mass="16719">MDPVFSLSNETFKYFLGHTAVVIAKTISVAVVTGFNRVSNTAFMNEEDAKAIIGGAPDGKPKTTPTIDRLKRMHMNDLENVIPFVLIGLLYTATRPDPASALLHFRVFTTSRVLHSFVYYFAVPQPARALCYSAGMLSLVSMIYTVFSHGAL</sequence>
<evidence type="ECO:0000313" key="19">
    <source>
        <dbReference type="Proteomes" id="UP000735302"/>
    </source>
</evidence>
<accession>A0AAV4BE72</accession>
<evidence type="ECO:0000256" key="16">
    <source>
        <dbReference type="ARBA" id="ARBA00049385"/>
    </source>
</evidence>
<comment type="function">
    <text evidence="1">Conjugation of reduced glutathione to a wide number of exogenous and endogenous hydrophobic electrophiles.</text>
</comment>
<dbReference type="PANTHER" id="PTHR10689:SF6">
    <property type="entry name" value="MICROSOMAL GLUTATHIONE S-TRANSFERASE 1"/>
    <property type="match status" value="1"/>
</dbReference>
<evidence type="ECO:0000256" key="14">
    <source>
        <dbReference type="ARBA" id="ARBA00038540"/>
    </source>
</evidence>
<dbReference type="AlphaFoldDB" id="A0AAV4BE72"/>
<comment type="subcellular location">
    <subcellularLocation>
        <location evidence="3">Endoplasmic reticulum membrane</location>
        <topology evidence="3">Multi-pass membrane protein</topology>
    </subcellularLocation>
    <subcellularLocation>
        <location evidence="2">Mitochondrion outer membrane</location>
    </subcellularLocation>
</comment>
<evidence type="ECO:0000256" key="8">
    <source>
        <dbReference type="ARBA" id="ARBA00022787"/>
    </source>
</evidence>
<dbReference type="Proteomes" id="UP000735302">
    <property type="component" value="Unassembled WGS sequence"/>
</dbReference>
<dbReference type="FunFam" id="1.20.120.550:FF:000002">
    <property type="entry name" value="Microsomal glutathione S-transferase 1"/>
    <property type="match status" value="1"/>
</dbReference>
<keyword evidence="9" id="KW-0256">Endoplasmic reticulum</keyword>
<evidence type="ECO:0000256" key="9">
    <source>
        <dbReference type="ARBA" id="ARBA00022824"/>
    </source>
</evidence>
<comment type="caution">
    <text evidence="18">The sequence shown here is derived from an EMBL/GenBank/DDBJ whole genome shotgun (WGS) entry which is preliminary data.</text>
</comment>
<evidence type="ECO:0000256" key="1">
    <source>
        <dbReference type="ARBA" id="ARBA00003701"/>
    </source>
</evidence>
<feature type="transmembrane region" description="Helical" evidence="17">
    <location>
        <begin position="12"/>
        <end position="35"/>
    </location>
</feature>
<keyword evidence="12" id="KW-0496">Mitochondrion</keyword>
<evidence type="ECO:0000256" key="11">
    <source>
        <dbReference type="ARBA" id="ARBA00022990"/>
    </source>
</evidence>
<evidence type="ECO:0000256" key="12">
    <source>
        <dbReference type="ARBA" id="ARBA00023128"/>
    </source>
</evidence>
<comment type="catalytic activity">
    <reaction evidence="16">
        <text>RX + glutathione = an S-substituted glutathione + a halide anion + H(+)</text>
        <dbReference type="Rhea" id="RHEA:16437"/>
        <dbReference type="ChEBI" id="CHEBI:15378"/>
        <dbReference type="ChEBI" id="CHEBI:16042"/>
        <dbReference type="ChEBI" id="CHEBI:17792"/>
        <dbReference type="ChEBI" id="CHEBI:57925"/>
        <dbReference type="ChEBI" id="CHEBI:90779"/>
        <dbReference type="EC" id="2.5.1.18"/>
    </reaction>
    <physiologicalReaction direction="left-to-right" evidence="16">
        <dbReference type="Rhea" id="RHEA:16438"/>
    </physiologicalReaction>
</comment>
<keyword evidence="11" id="KW-0007">Acetylation</keyword>
<dbReference type="SUPFAM" id="SSF161084">
    <property type="entry name" value="MAPEG domain-like"/>
    <property type="match status" value="1"/>
</dbReference>
<feature type="transmembrane region" description="Helical" evidence="17">
    <location>
        <begin position="129"/>
        <end position="147"/>
    </location>
</feature>
<dbReference type="GO" id="GO:0004364">
    <property type="term" value="F:glutathione transferase activity"/>
    <property type="evidence" value="ECO:0007669"/>
    <property type="project" value="UniProtKB-EC"/>
</dbReference>
<evidence type="ECO:0000256" key="7">
    <source>
        <dbReference type="ARBA" id="ARBA00022692"/>
    </source>
</evidence>
<dbReference type="EMBL" id="BLXT01004871">
    <property type="protein sequence ID" value="GFO17737.1"/>
    <property type="molecule type" value="Genomic_DNA"/>
</dbReference>
<keyword evidence="13 17" id="KW-0472">Membrane</keyword>
<dbReference type="GO" id="GO:0005789">
    <property type="term" value="C:endoplasmic reticulum membrane"/>
    <property type="evidence" value="ECO:0007669"/>
    <property type="project" value="UniProtKB-SubCell"/>
</dbReference>
<dbReference type="Pfam" id="PF01124">
    <property type="entry name" value="MAPEG"/>
    <property type="match status" value="1"/>
</dbReference>
<dbReference type="PANTHER" id="PTHR10689">
    <property type="entry name" value="MICROSOMAL GLUTATHIONE S-TRANSFERASE 1"/>
    <property type="match status" value="1"/>
</dbReference>
<evidence type="ECO:0000256" key="4">
    <source>
        <dbReference type="ARBA" id="ARBA00010459"/>
    </source>
</evidence>
<dbReference type="GO" id="GO:0005741">
    <property type="term" value="C:mitochondrial outer membrane"/>
    <property type="evidence" value="ECO:0007669"/>
    <property type="project" value="UniProtKB-SubCell"/>
</dbReference>
<name>A0AAV4BE72_9GAST</name>
<evidence type="ECO:0000256" key="17">
    <source>
        <dbReference type="SAM" id="Phobius"/>
    </source>
</evidence>
<keyword evidence="8" id="KW-1000">Mitochondrion outer membrane</keyword>
<organism evidence="18 19">
    <name type="scientific">Plakobranchus ocellatus</name>
    <dbReference type="NCBI Taxonomy" id="259542"/>
    <lineage>
        <taxon>Eukaryota</taxon>
        <taxon>Metazoa</taxon>
        <taxon>Spiralia</taxon>
        <taxon>Lophotrochozoa</taxon>
        <taxon>Mollusca</taxon>
        <taxon>Gastropoda</taxon>
        <taxon>Heterobranchia</taxon>
        <taxon>Euthyneura</taxon>
        <taxon>Panpulmonata</taxon>
        <taxon>Sacoglossa</taxon>
        <taxon>Placobranchoidea</taxon>
        <taxon>Plakobranchidae</taxon>
        <taxon>Plakobranchus</taxon>
    </lineage>
</organism>
<evidence type="ECO:0000256" key="13">
    <source>
        <dbReference type="ARBA" id="ARBA00023136"/>
    </source>
</evidence>
<evidence type="ECO:0000256" key="5">
    <source>
        <dbReference type="ARBA" id="ARBA00012452"/>
    </source>
</evidence>
<dbReference type="InterPro" id="IPR040162">
    <property type="entry name" value="MGST1-like"/>
</dbReference>
<protein>
    <recommendedName>
        <fullName evidence="15">Microsomal glutathione S-transferase 1</fullName>
        <ecNumber evidence="5">2.5.1.18</ecNumber>
    </recommendedName>
</protein>
<keyword evidence="10 17" id="KW-1133">Transmembrane helix</keyword>
<evidence type="ECO:0000256" key="3">
    <source>
        <dbReference type="ARBA" id="ARBA00004477"/>
    </source>
</evidence>
<comment type="similarity">
    <text evidence="4">Belongs to the MAPEG family.</text>
</comment>
<dbReference type="InterPro" id="IPR023352">
    <property type="entry name" value="MAPEG-like_dom_sf"/>
</dbReference>
<gene>
    <name evidence="18" type="ORF">PoB_004424200</name>
</gene>
<comment type="subunit">
    <text evidence="14">Homotrimer; The trimer binds only one molecule of glutathione.</text>
</comment>
<evidence type="ECO:0000256" key="2">
    <source>
        <dbReference type="ARBA" id="ARBA00004294"/>
    </source>
</evidence>
<keyword evidence="7 17" id="KW-0812">Transmembrane</keyword>
<keyword evidence="19" id="KW-1185">Reference proteome</keyword>
<evidence type="ECO:0000256" key="10">
    <source>
        <dbReference type="ARBA" id="ARBA00022989"/>
    </source>
</evidence>
<proteinExistence type="inferred from homology"/>
<evidence type="ECO:0000313" key="18">
    <source>
        <dbReference type="EMBL" id="GFO17737.1"/>
    </source>
</evidence>